<dbReference type="NCBIfam" id="TIGR03624">
    <property type="entry name" value="putative hydrolase"/>
    <property type="match status" value="1"/>
</dbReference>
<dbReference type="EMBL" id="QETB01000008">
    <property type="protein sequence ID" value="PWF24398.1"/>
    <property type="molecule type" value="Genomic_DNA"/>
</dbReference>
<proteinExistence type="predicted"/>
<sequence length="490" mass="53685">MSENSDQWEKMLRAVLGDEAAEQIIGQMRSQGIDPGEQMQQMMDPANFNQVVSQVRAMLGSSGEGPVNWKIAEQVARETIQRDHYDSLSTTEGDQARSSLQTANLWLDPATDIDPCGGPSQAWNRLDWLAHTLPTFRRLVEPVGENISRAFIATMSEQMEHAPDELKNLMGGDPSQMMESMISSVLGMQFGSGLAELASQAFGTSDAGLPLVEGETAALVPSNVTEFGRDLDAEENEVLLFVAVREQAAARLYSRVPWLRRQVLDTVAAYAREIEIDTESIEEQVRGMNFTPDSMQNLDLGNLFTPSDTPSQEASLARLEHILSLVEGWVSAVSARAVAAQLPHAVPLGEMFSRRSATNSPVNLVFGSLVGLDLKPRKIREAAAFWRMALDRLGMEERDHLWSHPDLLPTADHLEEPESFFEMSEPSEVEAELDAFLEELLGGTDSEAPHEPAFGEGSPESEDKGEFGDTGTSEDKGDDGNTPPEQPANS</sequence>
<dbReference type="InterPro" id="IPR018766">
    <property type="entry name" value="Zinicin_2"/>
</dbReference>
<evidence type="ECO:0000256" key="1">
    <source>
        <dbReference type="SAM" id="MobiDB-lite"/>
    </source>
</evidence>
<evidence type="ECO:0008006" key="4">
    <source>
        <dbReference type="Google" id="ProtNLM"/>
    </source>
</evidence>
<protein>
    <recommendedName>
        <fullName evidence="4">Hydrolase</fullName>
    </recommendedName>
</protein>
<accession>A0A2V1K2F0</accession>
<dbReference type="RefSeq" id="WP_109094614.1">
    <property type="nucleotide sequence ID" value="NZ_CAMELQ010000005.1"/>
</dbReference>
<comment type="caution">
    <text evidence="2">The sequence shown here is derived from an EMBL/GenBank/DDBJ whole genome shotgun (WGS) entry which is preliminary data.</text>
</comment>
<gene>
    <name evidence="2" type="ORF">DD236_11900</name>
</gene>
<dbReference type="OrthoDB" id="8478472at2"/>
<dbReference type="Proteomes" id="UP000245283">
    <property type="component" value="Unassembled WGS sequence"/>
</dbReference>
<keyword evidence="3" id="KW-1185">Reference proteome</keyword>
<dbReference type="PANTHER" id="PTHR39420:SF2">
    <property type="entry name" value="HYDROLASE"/>
    <property type="match status" value="1"/>
</dbReference>
<feature type="region of interest" description="Disordered" evidence="1">
    <location>
        <begin position="436"/>
        <end position="490"/>
    </location>
</feature>
<dbReference type="Gene3D" id="1.20.150.30">
    <property type="entry name" value="Zincin-like metallopeptidase, N-terminal domain"/>
    <property type="match status" value="1"/>
</dbReference>
<dbReference type="AlphaFoldDB" id="A0A2V1K2F0"/>
<dbReference type="SUPFAM" id="SSF55486">
    <property type="entry name" value="Metalloproteases ('zincins'), catalytic domain"/>
    <property type="match status" value="1"/>
</dbReference>
<dbReference type="InterPro" id="IPR042271">
    <property type="entry name" value="Zinicin_2_N"/>
</dbReference>
<evidence type="ECO:0000313" key="2">
    <source>
        <dbReference type="EMBL" id="PWF24398.1"/>
    </source>
</evidence>
<evidence type="ECO:0000313" key="3">
    <source>
        <dbReference type="Proteomes" id="UP000245283"/>
    </source>
</evidence>
<organism evidence="2 3">
    <name type="scientific">Ancrocorticia populi</name>
    <dbReference type="NCBI Taxonomy" id="2175228"/>
    <lineage>
        <taxon>Bacteria</taxon>
        <taxon>Bacillati</taxon>
        <taxon>Actinomycetota</taxon>
        <taxon>Actinomycetes</taxon>
        <taxon>Actinomycetales</taxon>
        <taxon>Actinomycetaceae</taxon>
        <taxon>Ancrocorticia</taxon>
    </lineage>
</organism>
<dbReference type="PANTHER" id="PTHR39420">
    <property type="match status" value="1"/>
</dbReference>
<name>A0A2V1K2F0_9ACTO</name>
<feature type="compositionally biased region" description="Basic and acidic residues" evidence="1">
    <location>
        <begin position="461"/>
        <end position="479"/>
    </location>
</feature>
<dbReference type="Pfam" id="PF10103">
    <property type="entry name" value="Zincin_2"/>
    <property type="match status" value="1"/>
</dbReference>
<reference evidence="3" key="1">
    <citation type="submission" date="2018-05" db="EMBL/GenBank/DDBJ databases">
        <authorList>
            <person name="Li Y."/>
        </authorList>
    </citation>
    <scope>NUCLEOTIDE SEQUENCE [LARGE SCALE GENOMIC DNA]</scope>
    <source>
        <strain evidence="3">sk1b4</strain>
    </source>
</reference>